<evidence type="ECO:0000313" key="2">
    <source>
        <dbReference type="EMBL" id="RSL75644.1"/>
    </source>
</evidence>
<feature type="compositionally biased region" description="Basic and acidic residues" evidence="1">
    <location>
        <begin position="724"/>
        <end position="742"/>
    </location>
</feature>
<evidence type="ECO:0000313" key="3">
    <source>
        <dbReference type="Proteomes" id="UP000287972"/>
    </source>
</evidence>
<sequence length="935" mass="104495">MAHRSSIPPLPPFPPVQQYQPGTREHVPTFTYIQGSGGSGGPVQPPHKPPVSSSHHDNGRENRVVLGLDYGTTRTGLSYMQQKSLSEPDFNDLEVFTGWSGGSGNPKIPSEISYSKATNRSSQQGKEAERHKLVLHWTKLELETRRPATELEALLEAVQGLNLVKRLREVDDAEINHEAPTHLTKSPSDIVKDFLLKIARQYYLHMKEKSSALIAGEIPLDIALTHPAEWGYEPLNRLYRAAMGAFHKQMFPTLRNVYFVPEPEACALFTVQQLIRSKEDSLIPGECFVICDAGGGTVDLATYRIDKINPLEISRVAPGTGANCGATLIDRAFVRWLKSITTNLNIIDDEVGTGGHFLLTPERKTLLNRFDPFKHQFTGGETNILTLASGIQVKPETPGFKNGLLTIDPDRMKTFFTESLNGTLRLIAKQVEGAIVRGEVVTKVFMSGGLSQSEYLFRRVQDWARNNPSEMEVTRPEECWTAVTQGSVLRVMGLGANQPAAVGECPRHYGIAASEIWSQWRHGGKDKKKPVKDQVHGHKMAVGQITWLVRKGDVILPDKPIKMIQPVTCAFKDDGSSSTARITFCATTMAEAPTTLNQLPEVSNELPVLEVKLDDLPSSCRKKRSGYIKALMDVEIRVGYDNGKGVQVRVLCDGREKADSLCQWPQPCEDFSCAITIEGIGKTKVGPAHSDIVGLTHGIIILLILLITTSLIMGCHHSVPSRPTSRDGQRHSPGSDRRRPAEEVIGLESRLPSQPPRPLRHPRPSTIKNDSSVNKYYTAPKRQSTQRPVEISWELTTKPHSGSGSSSRDTQRHWEEETRQKGRQIERCMALLREMYALDLQAWSMEDVALREGDREARVRLWGRVERIFLEVADVVASWRNESTRERPGLGYWSNEERRVIEAIYKTVQEHLEGRHLGVSEDDEEHGVPNFWPKD</sequence>
<dbReference type="Proteomes" id="UP000287972">
    <property type="component" value="Unassembled WGS sequence"/>
</dbReference>
<evidence type="ECO:0000256" key="1">
    <source>
        <dbReference type="SAM" id="MobiDB-lite"/>
    </source>
</evidence>
<name>A0A428RDM6_9HYPO</name>
<feature type="compositionally biased region" description="Polar residues" evidence="1">
    <location>
        <begin position="794"/>
        <end position="808"/>
    </location>
</feature>
<dbReference type="Gene3D" id="3.90.640.10">
    <property type="entry name" value="Actin, Chain A, domain 4"/>
    <property type="match status" value="1"/>
</dbReference>
<dbReference type="EMBL" id="NKCL01000338">
    <property type="protein sequence ID" value="RSL75644.1"/>
    <property type="molecule type" value="Genomic_DNA"/>
</dbReference>
<feature type="region of interest" description="Disordered" evidence="1">
    <location>
        <begin position="718"/>
        <end position="820"/>
    </location>
</feature>
<gene>
    <name evidence="2" type="ORF">CEP51_010679</name>
</gene>
<dbReference type="CDD" id="cd10170">
    <property type="entry name" value="ASKHA_NBD_HSP70"/>
    <property type="match status" value="1"/>
</dbReference>
<dbReference type="PANTHER" id="PTHR14187">
    <property type="entry name" value="ALPHA KINASE/ELONGATION FACTOR 2 KINASE"/>
    <property type="match status" value="1"/>
</dbReference>
<keyword evidence="3" id="KW-1185">Reference proteome</keyword>
<dbReference type="AlphaFoldDB" id="A0A428RDM6"/>
<feature type="region of interest" description="Disordered" evidence="1">
    <location>
        <begin position="1"/>
        <end position="60"/>
    </location>
</feature>
<protein>
    <submittedName>
        <fullName evidence="2">Uncharacterized protein</fullName>
    </submittedName>
</protein>
<feature type="compositionally biased region" description="Polar residues" evidence="1">
    <location>
        <begin position="766"/>
        <end position="787"/>
    </location>
</feature>
<organism evidence="2 3">
    <name type="scientific">Fusarium floridanum</name>
    <dbReference type="NCBI Taxonomy" id="1325733"/>
    <lineage>
        <taxon>Eukaryota</taxon>
        <taxon>Fungi</taxon>
        <taxon>Dikarya</taxon>
        <taxon>Ascomycota</taxon>
        <taxon>Pezizomycotina</taxon>
        <taxon>Sordariomycetes</taxon>
        <taxon>Hypocreomycetidae</taxon>
        <taxon>Hypocreales</taxon>
        <taxon>Nectriaceae</taxon>
        <taxon>Fusarium</taxon>
        <taxon>Fusarium solani species complex</taxon>
    </lineage>
</organism>
<dbReference type="SUPFAM" id="SSF53067">
    <property type="entry name" value="Actin-like ATPase domain"/>
    <property type="match status" value="2"/>
</dbReference>
<feature type="compositionally biased region" description="Basic and acidic residues" evidence="1">
    <location>
        <begin position="809"/>
        <end position="820"/>
    </location>
</feature>
<dbReference type="PANTHER" id="PTHR14187:SF82">
    <property type="entry name" value="FAMILY CHAPERONE, PUTATIVE (AFU_ORTHOLOGUE AFUA_7G08575)-RELATED"/>
    <property type="match status" value="1"/>
</dbReference>
<proteinExistence type="predicted"/>
<accession>A0A428RDM6</accession>
<dbReference type="Gene3D" id="3.30.420.40">
    <property type="match status" value="2"/>
</dbReference>
<reference evidence="2 3" key="1">
    <citation type="submission" date="2017-06" db="EMBL/GenBank/DDBJ databases">
        <title>Comparative genomic analysis of Ambrosia Fusariam Clade fungi.</title>
        <authorList>
            <person name="Stajich J.E."/>
            <person name="Carrillo J."/>
            <person name="Kijimoto T."/>
            <person name="Eskalen A."/>
            <person name="O'Donnell K."/>
            <person name="Kasson M."/>
        </authorList>
    </citation>
    <scope>NUCLEOTIDE SEQUENCE [LARGE SCALE GENOMIC DNA]</scope>
    <source>
        <strain evidence="2 3">NRRL62606</strain>
    </source>
</reference>
<comment type="caution">
    <text evidence="2">The sequence shown here is derived from an EMBL/GenBank/DDBJ whole genome shotgun (WGS) entry which is preliminary data.</text>
</comment>
<dbReference type="InterPro" id="IPR043129">
    <property type="entry name" value="ATPase_NBD"/>
</dbReference>